<dbReference type="Proteomes" id="UP000821865">
    <property type="component" value="Chromosome 3"/>
</dbReference>
<comment type="caution">
    <text evidence="1">The sequence shown here is derived from an EMBL/GenBank/DDBJ whole genome shotgun (WGS) entry which is preliminary data.</text>
</comment>
<dbReference type="EMBL" id="CM023472">
    <property type="protein sequence ID" value="KAH7959811.1"/>
    <property type="molecule type" value="Genomic_DNA"/>
</dbReference>
<sequence length="297" mass="32176">MSQLHVGVADGALVSPTGDSRSGGAMTTTGAAAQTMPASSEPYTPGEGAKRSSITQDVDMQRKERSFQECLEFLLPVYLLPFIFGDKEGTCIYCVLLTVLGLTGRLLPPAIAAMLPIVILSPRVLTASLLFAIAFMGDETSVFFRLSLHALRRYALRMQPLFLYMHLLVFALALLLPSALIAVFSTVFIDRFVTTVHNEIVGTADQRSSVVRIQTASSSLNYLDEGRRPRWGGGAGRRSSVMGRRGRSVSVVSEMTLASDVSATSSLVRQYRMHPPAPFTHKHPTVATPSGDEKVTI</sequence>
<evidence type="ECO:0000313" key="2">
    <source>
        <dbReference type="Proteomes" id="UP000821865"/>
    </source>
</evidence>
<gene>
    <name evidence="1" type="ORF">HPB49_013972</name>
</gene>
<protein>
    <submittedName>
        <fullName evidence="1">Uncharacterized protein</fullName>
    </submittedName>
</protein>
<evidence type="ECO:0000313" key="1">
    <source>
        <dbReference type="EMBL" id="KAH7959811.1"/>
    </source>
</evidence>
<name>A0ACB8D627_DERSI</name>
<accession>A0ACB8D627</accession>
<keyword evidence="2" id="KW-1185">Reference proteome</keyword>
<reference evidence="1" key="1">
    <citation type="submission" date="2020-05" db="EMBL/GenBank/DDBJ databases">
        <title>Large-scale comparative analyses of tick genomes elucidate their genetic diversity and vector capacities.</title>
        <authorList>
            <person name="Jia N."/>
            <person name="Wang J."/>
            <person name="Shi W."/>
            <person name="Du L."/>
            <person name="Sun Y."/>
            <person name="Zhan W."/>
            <person name="Jiang J."/>
            <person name="Wang Q."/>
            <person name="Zhang B."/>
            <person name="Ji P."/>
            <person name="Sakyi L.B."/>
            <person name="Cui X."/>
            <person name="Yuan T."/>
            <person name="Jiang B."/>
            <person name="Yang W."/>
            <person name="Lam T.T.-Y."/>
            <person name="Chang Q."/>
            <person name="Ding S."/>
            <person name="Wang X."/>
            <person name="Zhu J."/>
            <person name="Ruan X."/>
            <person name="Zhao L."/>
            <person name="Wei J."/>
            <person name="Que T."/>
            <person name="Du C."/>
            <person name="Cheng J."/>
            <person name="Dai P."/>
            <person name="Han X."/>
            <person name="Huang E."/>
            <person name="Gao Y."/>
            <person name="Liu J."/>
            <person name="Shao H."/>
            <person name="Ye R."/>
            <person name="Li L."/>
            <person name="Wei W."/>
            <person name="Wang X."/>
            <person name="Wang C."/>
            <person name="Yang T."/>
            <person name="Huo Q."/>
            <person name="Li W."/>
            <person name="Guo W."/>
            <person name="Chen H."/>
            <person name="Zhou L."/>
            <person name="Ni X."/>
            <person name="Tian J."/>
            <person name="Zhou Y."/>
            <person name="Sheng Y."/>
            <person name="Liu T."/>
            <person name="Pan Y."/>
            <person name="Xia L."/>
            <person name="Li J."/>
            <person name="Zhao F."/>
            <person name="Cao W."/>
        </authorList>
    </citation>
    <scope>NUCLEOTIDE SEQUENCE</scope>
    <source>
        <strain evidence="1">Dsil-2018</strain>
    </source>
</reference>
<organism evidence="1 2">
    <name type="scientific">Dermacentor silvarum</name>
    <name type="common">Tick</name>
    <dbReference type="NCBI Taxonomy" id="543639"/>
    <lineage>
        <taxon>Eukaryota</taxon>
        <taxon>Metazoa</taxon>
        <taxon>Ecdysozoa</taxon>
        <taxon>Arthropoda</taxon>
        <taxon>Chelicerata</taxon>
        <taxon>Arachnida</taxon>
        <taxon>Acari</taxon>
        <taxon>Parasitiformes</taxon>
        <taxon>Ixodida</taxon>
        <taxon>Ixodoidea</taxon>
        <taxon>Ixodidae</taxon>
        <taxon>Rhipicephalinae</taxon>
        <taxon>Dermacentor</taxon>
    </lineage>
</organism>
<proteinExistence type="predicted"/>